<sequence length="234" mass="26020">MAPDNQLLAALPGVARTRLTDTARTLKLAHGEILQQPGAEILKAYFPLDCLISVTITMMELQTVEVAIVGSREMVGLNAFMGGHETTQTMYICQLAGTAIVIDAQRLLAEFDNDKAVRNIMLKYTEAYIAQLSQNVACNRLHTIEQRLARWLLECRDRMQSDDFEITHEFIAEMLGVRRAGITEASAGLQQRGLIHRGRRSMRIINAAGLKSASCECFRTIQRQYNNLLGPLGG</sequence>
<dbReference type="Gene3D" id="2.60.120.10">
    <property type="entry name" value="Jelly Rolls"/>
    <property type="match status" value="1"/>
</dbReference>
<dbReference type="SUPFAM" id="SSF46785">
    <property type="entry name" value="Winged helix' DNA-binding domain"/>
    <property type="match status" value="1"/>
</dbReference>
<dbReference type="GO" id="GO:0003677">
    <property type="term" value="F:DNA binding"/>
    <property type="evidence" value="ECO:0007669"/>
    <property type="project" value="UniProtKB-KW"/>
</dbReference>
<evidence type="ECO:0000256" key="1">
    <source>
        <dbReference type="ARBA" id="ARBA00023015"/>
    </source>
</evidence>
<dbReference type="InterPro" id="IPR036388">
    <property type="entry name" value="WH-like_DNA-bd_sf"/>
</dbReference>
<dbReference type="EMBL" id="AP021861">
    <property type="protein sequence ID" value="BBO32266.1"/>
    <property type="molecule type" value="Genomic_DNA"/>
</dbReference>
<dbReference type="KEGG" id="lpav:PLANPX_1878"/>
<dbReference type="GO" id="GO:0005829">
    <property type="term" value="C:cytosol"/>
    <property type="evidence" value="ECO:0007669"/>
    <property type="project" value="TreeGrafter"/>
</dbReference>
<dbReference type="Pfam" id="PF13545">
    <property type="entry name" value="HTH_Crp_2"/>
    <property type="match status" value="1"/>
</dbReference>
<keyword evidence="3" id="KW-0804">Transcription</keyword>
<evidence type="ECO:0000313" key="5">
    <source>
        <dbReference type="EMBL" id="BBO32266.1"/>
    </source>
</evidence>
<gene>
    <name evidence="5" type="ORF">PLANPX_1878</name>
</gene>
<dbReference type="Gene3D" id="1.10.10.10">
    <property type="entry name" value="Winged helix-like DNA-binding domain superfamily/Winged helix DNA-binding domain"/>
    <property type="match status" value="1"/>
</dbReference>
<keyword evidence="6" id="KW-1185">Reference proteome</keyword>
<protein>
    <submittedName>
        <fullName evidence="5">cAMP-binding protein</fullName>
    </submittedName>
</protein>
<evidence type="ECO:0000313" key="6">
    <source>
        <dbReference type="Proteomes" id="UP000326837"/>
    </source>
</evidence>
<dbReference type="SUPFAM" id="SSF51206">
    <property type="entry name" value="cAMP-binding domain-like"/>
    <property type="match status" value="1"/>
</dbReference>
<dbReference type="RefSeq" id="WP_152098259.1">
    <property type="nucleotide sequence ID" value="NZ_AP021861.1"/>
</dbReference>
<dbReference type="InterPro" id="IPR018490">
    <property type="entry name" value="cNMP-bd_dom_sf"/>
</dbReference>
<dbReference type="InterPro" id="IPR050397">
    <property type="entry name" value="Env_Response_Regulators"/>
</dbReference>
<name>A0A5K7XD02_9BACT</name>
<evidence type="ECO:0000256" key="3">
    <source>
        <dbReference type="ARBA" id="ARBA00023163"/>
    </source>
</evidence>
<keyword evidence="1" id="KW-0805">Transcription regulation</keyword>
<dbReference type="PANTHER" id="PTHR24567:SF74">
    <property type="entry name" value="HTH-TYPE TRANSCRIPTIONAL REGULATOR ARCR"/>
    <property type="match status" value="1"/>
</dbReference>
<proteinExistence type="predicted"/>
<dbReference type="InterPro" id="IPR014710">
    <property type="entry name" value="RmlC-like_jellyroll"/>
</dbReference>
<feature type="domain" description="HTH crp-type" evidence="4">
    <location>
        <begin position="146"/>
        <end position="212"/>
    </location>
</feature>
<dbReference type="AlphaFoldDB" id="A0A5K7XD02"/>
<dbReference type="InterPro" id="IPR012318">
    <property type="entry name" value="HTH_CRP"/>
</dbReference>
<keyword evidence="2" id="KW-0238">DNA-binding</keyword>
<dbReference type="InterPro" id="IPR036390">
    <property type="entry name" value="WH_DNA-bd_sf"/>
</dbReference>
<evidence type="ECO:0000259" key="4">
    <source>
        <dbReference type="Pfam" id="PF13545"/>
    </source>
</evidence>
<accession>A0A5K7XD02</accession>
<dbReference type="PANTHER" id="PTHR24567">
    <property type="entry name" value="CRP FAMILY TRANSCRIPTIONAL REGULATORY PROTEIN"/>
    <property type="match status" value="1"/>
</dbReference>
<dbReference type="Proteomes" id="UP000326837">
    <property type="component" value="Chromosome"/>
</dbReference>
<dbReference type="GO" id="GO:0003700">
    <property type="term" value="F:DNA-binding transcription factor activity"/>
    <property type="evidence" value="ECO:0007669"/>
    <property type="project" value="TreeGrafter"/>
</dbReference>
<reference evidence="6" key="1">
    <citation type="submission" date="2019-10" db="EMBL/GenBank/DDBJ databases">
        <title>Lacipirellula parvula gen. nov., sp. nov., representing a lineage of planctomycetes widespread in freshwater anoxic habitats, and description of the family Lacipirellulaceae.</title>
        <authorList>
            <person name="Dedysh S.N."/>
            <person name="Kulichevskaya I.S."/>
            <person name="Beletsky A.V."/>
            <person name="Rakitin A.L."/>
            <person name="Mardanov A.V."/>
            <person name="Ivanova A.A."/>
            <person name="Saltykova V.X."/>
            <person name="Rijpstra W.I.C."/>
            <person name="Sinninghe Damste J.S."/>
            <person name="Ravin N.V."/>
        </authorList>
    </citation>
    <scope>NUCLEOTIDE SEQUENCE [LARGE SCALE GENOMIC DNA]</scope>
    <source>
        <strain evidence="6">PX69</strain>
    </source>
</reference>
<evidence type="ECO:0000256" key="2">
    <source>
        <dbReference type="ARBA" id="ARBA00023125"/>
    </source>
</evidence>
<organism evidence="5 6">
    <name type="scientific">Lacipirellula parvula</name>
    <dbReference type="NCBI Taxonomy" id="2650471"/>
    <lineage>
        <taxon>Bacteria</taxon>
        <taxon>Pseudomonadati</taxon>
        <taxon>Planctomycetota</taxon>
        <taxon>Planctomycetia</taxon>
        <taxon>Pirellulales</taxon>
        <taxon>Lacipirellulaceae</taxon>
        <taxon>Lacipirellula</taxon>
    </lineage>
</organism>